<dbReference type="PANTHER" id="PTHR33481:SF1">
    <property type="entry name" value="ENDONUCLEASE_EXONUCLEASE_PHOSPHATASE DOMAIN-CONTAINING PROTEIN-RELATED"/>
    <property type="match status" value="1"/>
</dbReference>
<feature type="transmembrane region" description="Helical" evidence="1">
    <location>
        <begin position="389"/>
        <end position="406"/>
    </location>
</feature>
<keyword evidence="1" id="KW-0812">Transmembrane</keyword>
<sequence length="1077" mass="120942">MSGDDVIGAPLHPAWLPMVRNPEPDTRPRVMAYVSNRLKEFRPSMCRDLIDHHDILILSLFANRQSYNLMNVYSDETHTAAFLLAEEAALLPPFIYMGGDFNIHSQEWDGGHHGHPGVATQLLNTAVELGLQRAPFVNLGPTFYSCIQGFHPTVIDLVFVQPDQTLMVQVTRVHNAQGKLDHIPLATTLLISADSGATPHRALKANREEQICFVRVIEGEFAMKVDEHAPLDTPDQIDAVVEAIADSFSAAWETCSREVTIMRAYWEYGLPEDWKLITEISITNKCTWDLMLWVQQRKLPLCEAIQYQGQPCHALPQLWDALHNTYNLASDCTFNIGILDSIHNMPVRGWVPFSALEIREALASCSNVLAPGLDHIKWSHLKMLMRGPTHVFTVLLWLANTCLWVGHWPKHFKKSMSVIILKLNKPSYSAPKAFRPIVLLNTVGKLIEKMLSNRIQFDGVTSDIFHPNQIGGICQQSTENASLILMHMVCAGWAKGLKTSDIAFDVAQFFPSLNHEILMVILWKLGFSDNVVKFFSHYPVGRSTQGFYIDLKLTFTEHVRYYSTKALSTVKAMKMLGSSTQGLRPIQKHILYCACVLPIVTYGFCLWYFAAARCKGALHHLSVMQPSAALWITGVFRTSPPGGVEALAGLPPINLLLCCLSERADYWFATLTLTHPVRAFLSCFNCGTIALHPSLSIQTMSEPEIFHTSGTLFESDTNVLALMETLLPMNPLSRPGVRLMNRFTDQVHFDDCKISCGDADKELKQRTKHLDKLWDKISENIRTYYAGTDANLPLSGWYQAIVSSILFSSGVERWRTQHVAGKVTAPDAELYAICSAIVNATSRDDCTDIFIFTDSMASACQAVDPSIHSRQGHSVAVCEALQTWFTCKDGQSITFVYVPSRLQWDLHYKAYEYATELKVTLGPRLATSFNSLHMQAALSCGAFWNVLFQDPEYRGQNFLHLKTVDGAVAQPRGKDNPWIHFANMSSPQLYACMCRCILNHAPIASYYSWFNLNDSETLCPCGCPWKTRMHILTCKRTYCPPRACKLRQPTMLCYLHSFLEMSPKAFTFCSTPLAGIG</sequence>
<feature type="transmembrane region" description="Helical" evidence="1">
    <location>
        <begin position="590"/>
        <end position="610"/>
    </location>
</feature>
<dbReference type="AlphaFoldDB" id="A0A409XLA6"/>
<dbReference type="EMBL" id="NHYD01001306">
    <property type="protein sequence ID" value="PPQ91569.1"/>
    <property type="molecule type" value="Genomic_DNA"/>
</dbReference>
<dbReference type="SUPFAM" id="SSF56219">
    <property type="entry name" value="DNase I-like"/>
    <property type="match status" value="1"/>
</dbReference>
<keyword evidence="1" id="KW-1133">Transmembrane helix</keyword>
<proteinExistence type="predicted"/>
<feature type="domain" description="Endonuclease/exonuclease/phosphatase" evidence="2">
    <location>
        <begin position="83"/>
        <end position="185"/>
    </location>
</feature>
<dbReference type="Proteomes" id="UP000283269">
    <property type="component" value="Unassembled WGS sequence"/>
</dbReference>
<organism evidence="3 4">
    <name type="scientific">Psilocybe cyanescens</name>
    <dbReference type="NCBI Taxonomy" id="93625"/>
    <lineage>
        <taxon>Eukaryota</taxon>
        <taxon>Fungi</taxon>
        <taxon>Dikarya</taxon>
        <taxon>Basidiomycota</taxon>
        <taxon>Agaricomycotina</taxon>
        <taxon>Agaricomycetes</taxon>
        <taxon>Agaricomycetidae</taxon>
        <taxon>Agaricales</taxon>
        <taxon>Agaricineae</taxon>
        <taxon>Strophariaceae</taxon>
        <taxon>Psilocybe</taxon>
    </lineage>
</organism>
<evidence type="ECO:0000256" key="1">
    <source>
        <dbReference type="SAM" id="Phobius"/>
    </source>
</evidence>
<dbReference type="Pfam" id="PF14529">
    <property type="entry name" value="Exo_endo_phos_2"/>
    <property type="match status" value="1"/>
</dbReference>
<keyword evidence="1" id="KW-0472">Membrane</keyword>
<keyword evidence="4" id="KW-1185">Reference proteome</keyword>
<gene>
    <name evidence="3" type="ORF">CVT25_012043</name>
</gene>
<dbReference type="InterPro" id="IPR005135">
    <property type="entry name" value="Endo/exonuclease/phosphatase"/>
</dbReference>
<dbReference type="Gene3D" id="3.60.10.10">
    <property type="entry name" value="Endonuclease/exonuclease/phosphatase"/>
    <property type="match status" value="1"/>
</dbReference>
<name>A0A409XLA6_PSICY</name>
<dbReference type="OrthoDB" id="3258143at2759"/>
<evidence type="ECO:0000313" key="4">
    <source>
        <dbReference type="Proteomes" id="UP000283269"/>
    </source>
</evidence>
<evidence type="ECO:0000259" key="2">
    <source>
        <dbReference type="Pfam" id="PF14529"/>
    </source>
</evidence>
<comment type="caution">
    <text evidence="3">The sequence shown here is derived from an EMBL/GenBank/DDBJ whole genome shotgun (WGS) entry which is preliminary data.</text>
</comment>
<dbReference type="GO" id="GO:0003824">
    <property type="term" value="F:catalytic activity"/>
    <property type="evidence" value="ECO:0007669"/>
    <property type="project" value="InterPro"/>
</dbReference>
<dbReference type="InParanoid" id="A0A409XLA6"/>
<dbReference type="InterPro" id="IPR036691">
    <property type="entry name" value="Endo/exonu/phosph_ase_sf"/>
</dbReference>
<dbReference type="PANTHER" id="PTHR33481">
    <property type="entry name" value="REVERSE TRANSCRIPTASE"/>
    <property type="match status" value="1"/>
</dbReference>
<evidence type="ECO:0000313" key="3">
    <source>
        <dbReference type="EMBL" id="PPQ91569.1"/>
    </source>
</evidence>
<accession>A0A409XLA6</accession>
<protein>
    <recommendedName>
        <fullName evidence="2">Endonuclease/exonuclease/phosphatase domain-containing protein</fullName>
    </recommendedName>
</protein>
<dbReference type="STRING" id="93625.A0A409XLA6"/>
<reference evidence="3 4" key="1">
    <citation type="journal article" date="2018" name="Evol. Lett.">
        <title>Horizontal gene cluster transfer increased hallucinogenic mushroom diversity.</title>
        <authorList>
            <person name="Reynolds H.T."/>
            <person name="Vijayakumar V."/>
            <person name="Gluck-Thaler E."/>
            <person name="Korotkin H.B."/>
            <person name="Matheny P.B."/>
            <person name="Slot J.C."/>
        </authorList>
    </citation>
    <scope>NUCLEOTIDE SEQUENCE [LARGE SCALE GENOMIC DNA]</scope>
    <source>
        <strain evidence="3 4">2631</strain>
    </source>
</reference>